<keyword evidence="1" id="KW-1133">Transmembrane helix</keyword>
<keyword evidence="3" id="KW-1185">Reference proteome</keyword>
<evidence type="ECO:0008006" key="4">
    <source>
        <dbReference type="Google" id="ProtNLM"/>
    </source>
</evidence>
<proteinExistence type="predicted"/>
<evidence type="ECO:0000313" key="3">
    <source>
        <dbReference type="Proteomes" id="UP000187526"/>
    </source>
</evidence>
<evidence type="ECO:0000313" key="2">
    <source>
        <dbReference type="EMBL" id="OMG56757.1"/>
    </source>
</evidence>
<feature type="transmembrane region" description="Helical" evidence="1">
    <location>
        <begin position="453"/>
        <end position="473"/>
    </location>
</feature>
<dbReference type="RefSeq" id="WP_076092215.1">
    <property type="nucleotide sequence ID" value="NZ_MTHD01000001.1"/>
</dbReference>
<feature type="transmembrane region" description="Helical" evidence="1">
    <location>
        <begin position="105"/>
        <end position="131"/>
    </location>
</feature>
<dbReference type="Proteomes" id="UP000187526">
    <property type="component" value="Unassembled WGS sequence"/>
</dbReference>
<gene>
    <name evidence="2" type="ORF">BJN45_03880</name>
</gene>
<dbReference type="STRING" id="418702.BJN45_03880"/>
<keyword evidence="1" id="KW-0812">Transmembrane</keyword>
<dbReference type="EMBL" id="MTHD01000001">
    <property type="protein sequence ID" value="OMG56757.1"/>
    <property type="molecule type" value="Genomic_DNA"/>
</dbReference>
<feature type="transmembrane region" description="Helical" evidence="1">
    <location>
        <begin position="211"/>
        <end position="234"/>
    </location>
</feature>
<comment type="caution">
    <text evidence="2">The sequence shown here is derived from an EMBL/GenBank/DDBJ whole genome shotgun (WGS) entry which is preliminary data.</text>
</comment>
<dbReference type="AlphaFoldDB" id="A0A1R1IDF2"/>
<feature type="transmembrane region" description="Helical" evidence="1">
    <location>
        <begin position="396"/>
        <end position="416"/>
    </location>
</feature>
<sequence>MKFLIRRVGTHVLTEARWRPKELGLILFMLGAWLAARPYDGIWHDSILYTAQALKVLNPSTFSRDLFFFYGSQDQYTIFPVLHAYAIDAFGIYPAAKILTVFGKFLWFLCLVVFYLSFLSGAAFWTALAIATSYSPFFDGHEVFSYGEQFLTSRLYAEAFVMGSLALFLRNRMLAGAIGIIIAALLHPLIALIAPVLVGIMVLFRSERKAGILLLFFIFAGLIMVLAACGISPFEQLLKTHDSAWLTVVKNRNPYVFIGEWSVEGISRVVMLAVVLLLTFMTVERGKGGLLALAALGALSLLLFATWLGSDVLNNVLLTQLQLWRGLWLIQLVAWAGLGHVIISMAKGGDNQKMLVILLVSALLLAGAGSGPLAILALLLYLWIERYHQNWKASVIAKTIVLFVLVVSLLVNILMMELSFRIWDGPSWHMLFFNMLSVVFIVGVLLINFRKKIATLIFPVGVSVFFVGAASFIGEKPSHNATDLAAVEELQRVIPPTATVFKPGGLAYNWFYLQRANYASGLQAAGVLFSRETAIESNRRLDLLWSAGFHDGNPYWPGMKEWSTVLSQLPDELPAREVIEHLCHDDKLDYLILPRSGLHEQVSMYTASYEDKHLRLYDCALFRTGLDLKKST</sequence>
<feature type="transmembrane region" description="Helical" evidence="1">
    <location>
        <begin position="290"/>
        <end position="310"/>
    </location>
</feature>
<name>A0A1R1IDF2_9RHOO</name>
<feature type="transmembrane region" description="Helical" evidence="1">
    <location>
        <begin position="428"/>
        <end position="447"/>
    </location>
</feature>
<keyword evidence="1" id="KW-0472">Membrane</keyword>
<dbReference type="OrthoDB" id="8769293at2"/>
<accession>A0A1R1IDF2</accession>
<reference evidence="2 3" key="1">
    <citation type="submission" date="2016-10" db="EMBL/GenBank/DDBJ databases">
        <title>Alkaliphiles isolated from bioreactors.</title>
        <authorList>
            <person name="Salah Z."/>
            <person name="Rout S.P."/>
            <person name="Humphreys P.N."/>
        </authorList>
    </citation>
    <scope>NUCLEOTIDE SEQUENCE [LARGE SCALE GENOMIC DNA]</scope>
    <source>
        <strain evidence="2 3">ZS02</strain>
    </source>
</reference>
<feature type="transmembrane region" description="Helical" evidence="1">
    <location>
        <begin position="322"/>
        <end position="343"/>
    </location>
</feature>
<organism evidence="2 3">
    <name type="scientific">Azonexus hydrophilus</name>
    <dbReference type="NCBI Taxonomy" id="418702"/>
    <lineage>
        <taxon>Bacteria</taxon>
        <taxon>Pseudomonadati</taxon>
        <taxon>Pseudomonadota</taxon>
        <taxon>Betaproteobacteria</taxon>
        <taxon>Rhodocyclales</taxon>
        <taxon>Azonexaceae</taxon>
        <taxon>Azonexus</taxon>
    </lineage>
</organism>
<protein>
    <recommendedName>
        <fullName evidence="4">Glycosyltransferase RgtA/B/C/D-like domain-containing protein</fullName>
    </recommendedName>
</protein>
<feature type="transmembrane region" description="Helical" evidence="1">
    <location>
        <begin position="174"/>
        <end position="204"/>
    </location>
</feature>
<evidence type="ECO:0000256" key="1">
    <source>
        <dbReference type="SAM" id="Phobius"/>
    </source>
</evidence>
<feature type="transmembrane region" description="Helical" evidence="1">
    <location>
        <begin position="355"/>
        <end position="384"/>
    </location>
</feature>